<gene>
    <name evidence="8" type="primary">pstS</name>
    <name evidence="8" type="ORF">Strain138_002078</name>
    <name evidence="9" type="ORF">Strain318_002077</name>
</gene>
<evidence type="ECO:0000256" key="5">
    <source>
        <dbReference type="ARBA" id="ARBA00022592"/>
    </source>
</evidence>
<dbReference type="AlphaFoldDB" id="A0AA49JVP4"/>
<dbReference type="Gene3D" id="3.40.190.10">
    <property type="entry name" value="Periplasmic binding protein-like II"/>
    <property type="match status" value="2"/>
</dbReference>
<dbReference type="EMBL" id="CP130613">
    <property type="protein sequence ID" value="WKW15676.1"/>
    <property type="molecule type" value="Genomic_DNA"/>
</dbReference>
<evidence type="ECO:0000256" key="1">
    <source>
        <dbReference type="ARBA" id="ARBA00002841"/>
    </source>
</evidence>
<evidence type="ECO:0000313" key="10">
    <source>
        <dbReference type="Proteomes" id="UP001229955"/>
    </source>
</evidence>
<evidence type="ECO:0000259" key="7">
    <source>
        <dbReference type="Pfam" id="PF12849"/>
    </source>
</evidence>
<dbReference type="PANTHER" id="PTHR42996">
    <property type="entry name" value="PHOSPHATE-BINDING PROTEIN PSTS"/>
    <property type="match status" value="1"/>
</dbReference>
<keyword evidence="5 6" id="KW-0592">Phosphate transport</keyword>
<dbReference type="KEGG" id="pspc:Strain318_002077"/>
<dbReference type="GO" id="GO:0043190">
    <property type="term" value="C:ATP-binding cassette (ABC) transporter complex"/>
    <property type="evidence" value="ECO:0007669"/>
    <property type="project" value="InterPro"/>
</dbReference>
<dbReference type="NCBIfam" id="TIGR00975">
    <property type="entry name" value="3a0107s03"/>
    <property type="match status" value="1"/>
</dbReference>
<evidence type="ECO:0000256" key="6">
    <source>
        <dbReference type="PIRNR" id="PIRNR002756"/>
    </source>
</evidence>
<evidence type="ECO:0000313" key="9">
    <source>
        <dbReference type="EMBL" id="WKW15676.1"/>
    </source>
</evidence>
<protein>
    <recommendedName>
        <fullName evidence="6">Phosphate-binding protein</fullName>
    </recommendedName>
</protein>
<dbReference type="RefSeq" id="WP_367885646.1">
    <property type="nucleotide sequence ID" value="NZ_CP130612.1"/>
</dbReference>
<comment type="subunit">
    <text evidence="3">The complex is composed of two ATP-binding proteins (PstB), two transmembrane proteins (PstC and PstA) and a solute-binding protein (PstS).</text>
</comment>
<accession>A0AA49JVP4</accession>
<dbReference type="CDD" id="cd13565">
    <property type="entry name" value="PBP2_PstS"/>
    <property type="match status" value="1"/>
</dbReference>
<dbReference type="PIRSF" id="PIRSF002756">
    <property type="entry name" value="PstS"/>
    <property type="match status" value="1"/>
</dbReference>
<organism evidence="8">
    <name type="scientific">Pseudogemmatithrix spongiicola</name>
    <dbReference type="NCBI Taxonomy" id="3062599"/>
    <lineage>
        <taxon>Bacteria</taxon>
        <taxon>Pseudomonadati</taxon>
        <taxon>Gemmatimonadota</taxon>
        <taxon>Gemmatimonadia</taxon>
        <taxon>Gemmatimonadales</taxon>
        <taxon>Gemmatimonadaceae</taxon>
        <taxon>Pseudogemmatithrix</taxon>
    </lineage>
</organism>
<evidence type="ECO:0000313" key="8">
    <source>
        <dbReference type="EMBL" id="WKW12769.1"/>
    </source>
</evidence>
<name>A0AA49JVP4_9BACT</name>
<dbReference type="GO" id="GO:0035435">
    <property type="term" value="P:phosphate ion transmembrane transport"/>
    <property type="evidence" value="ECO:0007669"/>
    <property type="project" value="InterPro"/>
</dbReference>
<dbReference type="GO" id="GO:0042301">
    <property type="term" value="F:phosphate ion binding"/>
    <property type="evidence" value="ECO:0007669"/>
    <property type="project" value="InterPro"/>
</dbReference>
<evidence type="ECO:0000256" key="2">
    <source>
        <dbReference type="ARBA" id="ARBA00008725"/>
    </source>
</evidence>
<comment type="function">
    <text evidence="1">Part of the ABC transporter complex PstSACB involved in phosphate import.</text>
</comment>
<evidence type="ECO:0000256" key="3">
    <source>
        <dbReference type="ARBA" id="ARBA00011529"/>
    </source>
</evidence>
<sequence length="364" mass="37947">MDPRPPRRNVGLLQGAALLWLGLLVGFAVGIEYIRSRPVPPTPSGGIDLVGAGATFPYPLYRRWFADYGRETGVRINYFSVGSAEGIRMLLDGNADFGASDRPLTADERARARCGPVEIPMVLGAVAVAYRLSDLTTPLRLDADVLSDILAGRIRRWDDAALRALNPGVALPPLPITVVRRARITGTSAMFARYLASSARASGDAALTAAGAQVEGNEGVTAAISAQPGALGIVEYTYAMQANLDVAALRNVAGAFVLPSPASIAAAARERLDASSIDTTLGVIGARDAVAYPVVGVTRIVADAALGDTARAAHFLAFARWALGDGAAVAAEVGYAALPDAIADAQRRRLAALRPGRCPSPRTP</sequence>
<keyword evidence="4 6" id="KW-0813">Transport</keyword>
<dbReference type="Proteomes" id="UP001229955">
    <property type="component" value="Chromosome"/>
</dbReference>
<dbReference type="Pfam" id="PF12849">
    <property type="entry name" value="PBP_like_2"/>
    <property type="match status" value="1"/>
</dbReference>
<feature type="domain" description="PBP" evidence="7">
    <location>
        <begin position="43"/>
        <end position="324"/>
    </location>
</feature>
<comment type="similarity">
    <text evidence="2 6">Belongs to the PstS family.</text>
</comment>
<accession>A0AA49K0Y4</accession>
<evidence type="ECO:0000256" key="4">
    <source>
        <dbReference type="ARBA" id="ARBA00022448"/>
    </source>
</evidence>
<keyword evidence="10" id="KW-1185">Reference proteome</keyword>
<dbReference type="SUPFAM" id="SSF53850">
    <property type="entry name" value="Periplasmic binding protein-like II"/>
    <property type="match status" value="1"/>
</dbReference>
<dbReference type="PANTHER" id="PTHR42996:SF1">
    <property type="entry name" value="PHOSPHATE-BINDING PROTEIN PSTS"/>
    <property type="match status" value="1"/>
</dbReference>
<dbReference type="EMBL" id="CP130612">
    <property type="protein sequence ID" value="WKW12769.1"/>
    <property type="molecule type" value="Genomic_DNA"/>
</dbReference>
<reference evidence="8" key="1">
    <citation type="submission" date="2023-07" db="EMBL/GenBank/DDBJ databases">
        <authorList>
            <person name="Haufschild T."/>
            <person name="Kallscheuer N."/>
            <person name="Hammer J."/>
            <person name="Kohn T."/>
            <person name="Kabuu M."/>
            <person name="Jogler M."/>
            <person name="Wohfarth N."/>
            <person name="Heuer A."/>
            <person name="Rohde M."/>
            <person name="van Teeseling M.C.F."/>
            <person name="Jogler C."/>
        </authorList>
    </citation>
    <scope>NUCLEOTIDE SEQUENCE</scope>
    <source>
        <strain evidence="8">Strain 138</strain>
        <strain evidence="9">Strain 318</strain>
    </source>
</reference>
<dbReference type="InterPro" id="IPR024370">
    <property type="entry name" value="PBP_domain"/>
</dbReference>
<dbReference type="InterPro" id="IPR005673">
    <property type="entry name" value="ABC_phos-bd_PstS"/>
</dbReference>
<proteinExistence type="inferred from homology"/>
<dbReference type="InterPro" id="IPR050962">
    <property type="entry name" value="Phosphate-bind_PstS"/>
</dbReference>